<dbReference type="Pfam" id="PF00903">
    <property type="entry name" value="Glyoxalase"/>
    <property type="match status" value="1"/>
</dbReference>
<evidence type="ECO:0000313" key="3">
    <source>
        <dbReference type="EMBL" id="OUJ70361.1"/>
    </source>
</evidence>
<sequence length="147" mass="16274">MNPSSANGLQSLGLHNLAFTVSDIEKTIHWYETTLGFKVLTRTAFPAIGAQVAFLQLADIRLEVLQAKDGFRLDEMFADAPNHLLPIGNKSLVLQVNDLHRATVELEEKGVTFAWKGVDLSGQGNFSTMIRDNDGNFINIFQKEPTT</sequence>
<dbReference type="GO" id="GO:0004493">
    <property type="term" value="F:methylmalonyl-CoA epimerase activity"/>
    <property type="evidence" value="ECO:0007669"/>
    <property type="project" value="TreeGrafter"/>
</dbReference>
<dbReference type="PROSITE" id="PS51819">
    <property type="entry name" value="VOC"/>
    <property type="match status" value="1"/>
</dbReference>
<keyword evidence="4" id="KW-1185">Reference proteome</keyword>
<evidence type="ECO:0000313" key="4">
    <source>
        <dbReference type="Proteomes" id="UP000194873"/>
    </source>
</evidence>
<evidence type="ECO:0000256" key="1">
    <source>
        <dbReference type="ARBA" id="ARBA00022723"/>
    </source>
</evidence>
<evidence type="ECO:0000259" key="2">
    <source>
        <dbReference type="PROSITE" id="PS51819"/>
    </source>
</evidence>
<comment type="caution">
    <text evidence="3">The sequence shown here is derived from an EMBL/GenBank/DDBJ whole genome shotgun (WGS) entry which is preliminary data.</text>
</comment>
<dbReference type="AlphaFoldDB" id="A0A243W710"/>
<dbReference type="InterPro" id="IPR004360">
    <property type="entry name" value="Glyas_Fos-R_dOase_dom"/>
</dbReference>
<proteinExistence type="predicted"/>
<name>A0A243W710_9BACT</name>
<organism evidence="3 4">
    <name type="scientific">Hymenobacter crusticola</name>
    <dbReference type="NCBI Taxonomy" id="1770526"/>
    <lineage>
        <taxon>Bacteria</taxon>
        <taxon>Pseudomonadati</taxon>
        <taxon>Bacteroidota</taxon>
        <taxon>Cytophagia</taxon>
        <taxon>Cytophagales</taxon>
        <taxon>Hymenobacteraceae</taxon>
        <taxon>Hymenobacter</taxon>
    </lineage>
</organism>
<dbReference type="GO" id="GO:0046491">
    <property type="term" value="P:L-methylmalonyl-CoA metabolic process"/>
    <property type="evidence" value="ECO:0007669"/>
    <property type="project" value="TreeGrafter"/>
</dbReference>
<gene>
    <name evidence="3" type="ORF">BXP70_24280</name>
</gene>
<accession>A0A243W710</accession>
<dbReference type="InterPro" id="IPR029068">
    <property type="entry name" value="Glyas_Bleomycin-R_OHBP_Dase"/>
</dbReference>
<dbReference type="EMBL" id="MTSE01000023">
    <property type="protein sequence ID" value="OUJ70361.1"/>
    <property type="molecule type" value="Genomic_DNA"/>
</dbReference>
<protein>
    <recommendedName>
        <fullName evidence="2">VOC domain-containing protein</fullName>
    </recommendedName>
</protein>
<dbReference type="PANTHER" id="PTHR43048:SF3">
    <property type="entry name" value="METHYLMALONYL-COA EPIMERASE, MITOCHONDRIAL"/>
    <property type="match status" value="1"/>
</dbReference>
<dbReference type="Gene3D" id="3.10.180.10">
    <property type="entry name" value="2,3-Dihydroxybiphenyl 1,2-Dioxygenase, domain 1"/>
    <property type="match status" value="1"/>
</dbReference>
<dbReference type="RefSeq" id="WP_179197813.1">
    <property type="nucleotide sequence ID" value="NZ_MTSE01000023.1"/>
</dbReference>
<dbReference type="GO" id="GO:0046872">
    <property type="term" value="F:metal ion binding"/>
    <property type="evidence" value="ECO:0007669"/>
    <property type="project" value="UniProtKB-KW"/>
</dbReference>
<feature type="domain" description="VOC" evidence="2">
    <location>
        <begin position="13"/>
        <end position="143"/>
    </location>
</feature>
<dbReference type="SUPFAM" id="SSF54593">
    <property type="entry name" value="Glyoxalase/Bleomycin resistance protein/Dihydroxybiphenyl dioxygenase"/>
    <property type="match status" value="1"/>
</dbReference>
<dbReference type="Proteomes" id="UP000194873">
    <property type="component" value="Unassembled WGS sequence"/>
</dbReference>
<dbReference type="InterPro" id="IPR051785">
    <property type="entry name" value="MMCE/EMCE_epimerase"/>
</dbReference>
<dbReference type="InterPro" id="IPR037523">
    <property type="entry name" value="VOC_core"/>
</dbReference>
<dbReference type="PANTHER" id="PTHR43048">
    <property type="entry name" value="METHYLMALONYL-COA EPIMERASE"/>
    <property type="match status" value="1"/>
</dbReference>
<reference evidence="3 4" key="1">
    <citation type="submission" date="2017-01" db="EMBL/GenBank/DDBJ databases">
        <title>A new Hymenobacter.</title>
        <authorList>
            <person name="Liang Y."/>
            <person name="Feng F."/>
        </authorList>
    </citation>
    <scope>NUCLEOTIDE SEQUENCE [LARGE SCALE GENOMIC DNA]</scope>
    <source>
        <strain evidence="3">MIMBbqt21</strain>
    </source>
</reference>
<keyword evidence="1" id="KW-0479">Metal-binding</keyword>